<sequence>MNTGQDEEPLPSTETRKRTRRSSADGEDEPQKKPIFTRARTEEPILVDLRIGERTSTPTIVPTSSTISHNERQSGKEEQIRRSSGAGESDSEEDIASRRQKPAKPELTEPRLPRVKSPVTGKSKSGKNAGESFISSLRERWKRENREDREALRESCIYTTR</sequence>
<keyword evidence="3" id="KW-1185">Reference proteome</keyword>
<feature type="compositionally biased region" description="Basic and acidic residues" evidence="1">
    <location>
        <begin position="69"/>
        <end position="81"/>
    </location>
</feature>
<organism evidence="2 3">
    <name type="scientific">Brassica cretica</name>
    <name type="common">Mustard</name>
    <dbReference type="NCBI Taxonomy" id="69181"/>
    <lineage>
        <taxon>Eukaryota</taxon>
        <taxon>Viridiplantae</taxon>
        <taxon>Streptophyta</taxon>
        <taxon>Embryophyta</taxon>
        <taxon>Tracheophyta</taxon>
        <taxon>Spermatophyta</taxon>
        <taxon>Magnoliopsida</taxon>
        <taxon>eudicotyledons</taxon>
        <taxon>Gunneridae</taxon>
        <taxon>Pentapetalae</taxon>
        <taxon>rosids</taxon>
        <taxon>malvids</taxon>
        <taxon>Brassicales</taxon>
        <taxon>Brassicaceae</taxon>
        <taxon>Brassiceae</taxon>
        <taxon>Brassica</taxon>
    </lineage>
</organism>
<protein>
    <submittedName>
        <fullName evidence="2">Uncharacterized protein</fullName>
    </submittedName>
</protein>
<dbReference type="EMBL" id="QGKV02000832">
    <property type="protein sequence ID" value="KAF3549526.1"/>
    <property type="molecule type" value="Genomic_DNA"/>
</dbReference>
<accession>A0ABQ7CD12</accession>
<dbReference type="Proteomes" id="UP000266723">
    <property type="component" value="Unassembled WGS sequence"/>
</dbReference>
<name>A0ABQ7CD12_BRACR</name>
<reference evidence="2 3" key="1">
    <citation type="journal article" date="2020" name="BMC Genomics">
        <title>Intraspecific diversification of the crop wild relative Brassica cretica Lam. using demographic model selection.</title>
        <authorList>
            <person name="Kioukis A."/>
            <person name="Michalopoulou V.A."/>
            <person name="Briers L."/>
            <person name="Pirintsos S."/>
            <person name="Studholme D.J."/>
            <person name="Pavlidis P."/>
            <person name="Sarris P.F."/>
        </authorList>
    </citation>
    <scope>NUCLEOTIDE SEQUENCE [LARGE SCALE GENOMIC DNA]</scope>
    <source>
        <strain evidence="3">cv. PFS-1207/04</strain>
    </source>
</reference>
<gene>
    <name evidence="2" type="ORF">DY000_02010283</name>
</gene>
<proteinExistence type="predicted"/>
<feature type="compositionally biased region" description="Low complexity" evidence="1">
    <location>
        <begin position="55"/>
        <end position="68"/>
    </location>
</feature>
<feature type="region of interest" description="Disordered" evidence="1">
    <location>
        <begin position="1"/>
        <end position="161"/>
    </location>
</feature>
<evidence type="ECO:0000256" key="1">
    <source>
        <dbReference type="SAM" id="MobiDB-lite"/>
    </source>
</evidence>
<evidence type="ECO:0000313" key="2">
    <source>
        <dbReference type="EMBL" id="KAF3549526.1"/>
    </source>
</evidence>
<comment type="caution">
    <text evidence="2">The sequence shown here is derived from an EMBL/GenBank/DDBJ whole genome shotgun (WGS) entry which is preliminary data.</text>
</comment>
<feature type="compositionally biased region" description="Basic and acidic residues" evidence="1">
    <location>
        <begin position="137"/>
        <end position="153"/>
    </location>
</feature>
<feature type="compositionally biased region" description="Basic and acidic residues" evidence="1">
    <location>
        <begin position="103"/>
        <end position="112"/>
    </location>
</feature>
<evidence type="ECO:0000313" key="3">
    <source>
        <dbReference type="Proteomes" id="UP000266723"/>
    </source>
</evidence>